<dbReference type="AlphaFoldDB" id="A0A6A6LUU7"/>
<feature type="region of interest" description="Disordered" evidence="1">
    <location>
        <begin position="209"/>
        <end position="232"/>
    </location>
</feature>
<evidence type="ECO:0000256" key="1">
    <source>
        <dbReference type="SAM" id="MobiDB-lite"/>
    </source>
</evidence>
<sequence length="272" mass="30090">MGYKKGLCPLESDTDVLTMGDHTKVEGEVDVYVEQLNVDDLRRDLIANAQLVTNNRHGLLLEEIVEELNGKFDAISEIIVELIISGRVRAIPLLFDKDVNWTNVNVDEAEVDVGDAEVRNEGEVDVGEPDVGDADLNNVGNIGEIMMIKMENNNVEIVAKNEGMNEMGGNEYDAIESVCEGDLNDKDYDMTIDDDVQAVLEEVNVMLGKDENGNRKHKGRPGSSGERVRTGGLGDTLRFELNDADFDCYDSNELFTESDLMVKVALDIPIYS</sequence>
<dbReference type="Proteomes" id="UP000467840">
    <property type="component" value="Chromosome 16"/>
</dbReference>
<organism evidence="2 3">
    <name type="scientific">Hevea brasiliensis</name>
    <name type="common">Para rubber tree</name>
    <name type="synonym">Siphonia brasiliensis</name>
    <dbReference type="NCBI Taxonomy" id="3981"/>
    <lineage>
        <taxon>Eukaryota</taxon>
        <taxon>Viridiplantae</taxon>
        <taxon>Streptophyta</taxon>
        <taxon>Embryophyta</taxon>
        <taxon>Tracheophyta</taxon>
        <taxon>Spermatophyta</taxon>
        <taxon>Magnoliopsida</taxon>
        <taxon>eudicotyledons</taxon>
        <taxon>Gunneridae</taxon>
        <taxon>Pentapetalae</taxon>
        <taxon>rosids</taxon>
        <taxon>fabids</taxon>
        <taxon>Malpighiales</taxon>
        <taxon>Euphorbiaceae</taxon>
        <taxon>Crotonoideae</taxon>
        <taxon>Micrandreae</taxon>
        <taxon>Hevea</taxon>
    </lineage>
</organism>
<reference evidence="2 3" key="1">
    <citation type="journal article" date="2020" name="Mol. Plant">
        <title>The Chromosome-Based Rubber Tree Genome Provides New Insights into Spurge Genome Evolution and Rubber Biosynthesis.</title>
        <authorList>
            <person name="Liu J."/>
            <person name="Shi C."/>
            <person name="Shi C.C."/>
            <person name="Li W."/>
            <person name="Zhang Q.J."/>
            <person name="Zhang Y."/>
            <person name="Li K."/>
            <person name="Lu H.F."/>
            <person name="Shi C."/>
            <person name="Zhu S.T."/>
            <person name="Xiao Z.Y."/>
            <person name="Nan H."/>
            <person name="Yue Y."/>
            <person name="Zhu X.G."/>
            <person name="Wu Y."/>
            <person name="Hong X.N."/>
            <person name="Fan G.Y."/>
            <person name="Tong Y."/>
            <person name="Zhang D."/>
            <person name="Mao C.L."/>
            <person name="Liu Y.L."/>
            <person name="Hao S.J."/>
            <person name="Liu W.Q."/>
            <person name="Lv M.Q."/>
            <person name="Zhang H.B."/>
            <person name="Liu Y."/>
            <person name="Hu-Tang G.R."/>
            <person name="Wang J.P."/>
            <person name="Wang J.H."/>
            <person name="Sun Y.H."/>
            <person name="Ni S.B."/>
            <person name="Chen W.B."/>
            <person name="Zhang X.C."/>
            <person name="Jiao Y.N."/>
            <person name="Eichler E.E."/>
            <person name="Li G.H."/>
            <person name="Liu X."/>
            <person name="Gao L.Z."/>
        </authorList>
    </citation>
    <scope>NUCLEOTIDE SEQUENCE [LARGE SCALE GENOMIC DNA]</scope>
    <source>
        <strain evidence="3">cv. GT1</strain>
        <tissue evidence="2">Leaf</tissue>
    </source>
</reference>
<evidence type="ECO:0000313" key="2">
    <source>
        <dbReference type="EMBL" id="KAF2304285.1"/>
    </source>
</evidence>
<protein>
    <submittedName>
        <fullName evidence="2">Uncharacterized protein</fullName>
    </submittedName>
</protein>
<comment type="caution">
    <text evidence="2">The sequence shown here is derived from an EMBL/GenBank/DDBJ whole genome shotgun (WGS) entry which is preliminary data.</text>
</comment>
<gene>
    <name evidence="2" type="ORF">GH714_029363</name>
</gene>
<keyword evidence="3" id="KW-1185">Reference proteome</keyword>
<proteinExistence type="predicted"/>
<dbReference type="EMBL" id="JAAGAX010000009">
    <property type="protein sequence ID" value="KAF2304285.1"/>
    <property type="molecule type" value="Genomic_DNA"/>
</dbReference>
<accession>A0A6A6LUU7</accession>
<name>A0A6A6LUU7_HEVBR</name>
<evidence type="ECO:0000313" key="3">
    <source>
        <dbReference type="Proteomes" id="UP000467840"/>
    </source>
</evidence>